<reference evidence="3 4" key="1">
    <citation type="journal article" date="2009" name="Science">
        <title>Green evolution and dynamic adaptations revealed by genomes of the marine picoeukaryotes Micromonas.</title>
        <authorList>
            <person name="Worden A.Z."/>
            <person name="Lee J.H."/>
            <person name="Mock T."/>
            <person name="Rouze P."/>
            <person name="Simmons M.P."/>
            <person name="Aerts A.L."/>
            <person name="Allen A.E."/>
            <person name="Cuvelier M.L."/>
            <person name="Derelle E."/>
            <person name="Everett M.V."/>
            <person name="Foulon E."/>
            <person name="Grimwood J."/>
            <person name="Gundlach H."/>
            <person name="Henrissat B."/>
            <person name="Napoli C."/>
            <person name="McDonald S.M."/>
            <person name="Parker M.S."/>
            <person name="Rombauts S."/>
            <person name="Salamov A."/>
            <person name="Von Dassow P."/>
            <person name="Badger J.H."/>
            <person name="Coutinho P.M."/>
            <person name="Demir E."/>
            <person name="Dubchak I."/>
            <person name="Gentemann C."/>
            <person name="Eikrem W."/>
            <person name="Gready J.E."/>
            <person name="John U."/>
            <person name="Lanier W."/>
            <person name="Lindquist E.A."/>
            <person name="Lucas S."/>
            <person name="Mayer K.F."/>
            <person name="Moreau H."/>
            <person name="Not F."/>
            <person name="Otillar R."/>
            <person name="Panaud O."/>
            <person name="Pangilinan J."/>
            <person name="Paulsen I."/>
            <person name="Piegu B."/>
            <person name="Poliakov A."/>
            <person name="Robbens S."/>
            <person name="Schmutz J."/>
            <person name="Toulza E."/>
            <person name="Wyss T."/>
            <person name="Zelensky A."/>
            <person name="Zhou K."/>
            <person name="Armbrust E.V."/>
            <person name="Bhattacharya D."/>
            <person name="Goodenough U.W."/>
            <person name="Van de Peer Y."/>
            <person name="Grigoriev I.V."/>
        </authorList>
    </citation>
    <scope>NUCLEOTIDE SEQUENCE [LARGE SCALE GENOMIC DNA]</scope>
    <source>
        <strain evidence="4">RCC299 / NOUM17</strain>
    </source>
</reference>
<keyword evidence="4" id="KW-1185">Reference proteome</keyword>
<evidence type="ECO:0000313" key="3">
    <source>
        <dbReference type="EMBL" id="ACO62728.1"/>
    </source>
</evidence>
<organism evidence="3 4">
    <name type="scientific">Micromonas commoda (strain RCC299 / NOUM17 / CCMP2709)</name>
    <name type="common">Picoplanktonic green alga</name>
    <dbReference type="NCBI Taxonomy" id="296587"/>
    <lineage>
        <taxon>Eukaryota</taxon>
        <taxon>Viridiplantae</taxon>
        <taxon>Chlorophyta</taxon>
        <taxon>Mamiellophyceae</taxon>
        <taxon>Mamiellales</taxon>
        <taxon>Mamiellaceae</taxon>
        <taxon>Micromonas</taxon>
    </lineage>
</organism>
<evidence type="ECO:0000313" key="4">
    <source>
        <dbReference type="Proteomes" id="UP000002009"/>
    </source>
</evidence>
<dbReference type="InterPro" id="IPR036869">
    <property type="entry name" value="J_dom_sf"/>
</dbReference>
<dbReference type="EMBL" id="CP001325">
    <property type="protein sequence ID" value="ACO62728.1"/>
    <property type="molecule type" value="Genomic_DNA"/>
</dbReference>
<accession>C1E4I8</accession>
<evidence type="ECO:0000256" key="1">
    <source>
        <dbReference type="SAM" id="MobiDB-lite"/>
    </source>
</evidence>
<dbReference type="PROSITE" id="PS50076">
    <property type="entry name" value="DNAJ_2"/>
    <property type="match status" value="1"/>
</dbReference>
<dbReference type="InterPro" id="IPR001623">
    <property type="entry name" value="DnaJ_domain"/>
</dbReference>
<dbReference type="Proteomes" id="UP000002009">
    <property type="component" value="Chromosome 4"/>
</dbReference>
<dbReference type="GeneID" id="8242756"/>
<dbReference type="InParanoid" id="C1E4I8"/>
<feature type="region of interest" description="Disordered" evidence="1">
    <location>
        <begin position="276"/>
        <end position="314"/>
    </location>
</feature>
<name>C1E4I8_MICCC</name>
<dbReference type="AlphaFoldDB" id="C1E4I8"/>
<feature type="domain" description="J" evidence="2">
    <location>
        <begin position="6"/>
        <end position="75"/>
    </location>
</feature>
<dbReference type="Gene3D" id="1.10.287.110">
    <property type="entry name" value="DnaJ domain"/>
    <property type="match status" value="1"/>
</dbReference>
<gene>
    <name evidence="3" type="ORF">MICPUN_58054</name>
</gene>
<sequence length="314" mass="36742">MPSRALDLAALGLAAEENDETAIRRAFLRKSRTAHPDKGGTNEEFVALRDAYERLQKNVYAASALPARASQNNHGWHGASAGAYYGDYEDYDEYSEEGESHYEWFDENWYNENFEDNEDAFYSKFHKREMTEEERRTRRQDFLKRNKDPLCQDRKAKPGEPKCDSCRYYRGIRRDHADFRGVDFSAYSRHPEGRITCWICKLKFRTVMTKIKAEQKSWQDAEGNRLGKVLEGKAGLFRILREDNRTFCQQPKTEYEKDTRLSEYYWVEDLQKIAQKQPAIPRSPKKRRVSENAVPGTPAREPRRQRVNDGGSPN</sequence>
<evidence type="ECO:0000259" key="2">
    <source>
        <dbReference type="PROSITE" id="PS50076"/>
    </source>
</evidence>
<dbReference type="OrthoDB" id="497158at2759"/>
<dbReference type="RefSeq" id="XP_002501470.1">
    <property type="nucleotide sequence ID" value="XM_002501424.1"/>
</dbReference>
<protein>
    <recommendedName>
        <fullName evidence="2">J domain-containing protein</fullName>
    </recommendedName>
</protein>
<proteinExistence type="predicted"/>
<dbReference type="KEGG" id="mis:MICPUN_58054"/>
<dbReference type="SUPFAM" id="SSF46565">
    <property type="entry name" value="Chaperone J-domain"/>
    <property type="match status" value="1"/>
</dbReference>